<dbReference type="SUPFAM" id="SSF51905">
    <property type="entry name" value="FAD/NAD(P)-binding domain"/>
    <property type="match status" value="1"/>
</dbReference>
<gene>
    <name evidence="5" type="ORF">SCHPADRAFT_999033</name>
</gene>
<dbReference type="Pfam" id="PF01494">
    <property type="entry name" value="FAD_binding_3"/>
    <property type="match status" value="2"/>
</dbReference>
<dbReference type="InterPro" id="IPR002938">
    <property type="entry name" value="FAD-bd"/>
</dbReference>
<proteinExistence type="predicted"/>
<dbReference type="STRING" id="27342.A0A0H2RP80"/>
<dbReference type="OrthoDB" id="417877at2759"/>
<feature type="domain" description="FAD-binding" evidence="4">
    <location>
        <begin position="303"/>
        <end position="387"/>
    </location>
</feature>
<dbReference type="EMBL" id="KQ086004">
    <property type="protein sequence ID" value="KLO11288.1"/>
    <property type="molecule type" value="Genomic_DNA"/>
</dbReference>
<dbReference type="Gene3D" id="3.50.50.60">
    <property type="entry name" value="FAD/NAD(P)-binding domain"/>
    <property type="match status" value="1"/>
</dbReference>
<keyword evidence="1" id="KW-0285">Flavoprotein</keyword>
<evidence type="ECO:0000313" key="6">
    <source>
        <dbReference type="Proteomes" id="UP000053477"/>
    </source>
</evidence>
<keyword evidence="6" id="KW-1185">Reference proteome</keyword>
<dbReference type="GO" id="GO:0016491">
    <property type="term" value="F:oxidoreductase activity"/>
    <property type="evidence" value="ECO:0007669"/>
    <property type="project" value="UniProtKB-KW"/>
</dbReference>
<dbReference type="InterPro" id="IPR051104">
    <property type="entry name" value="FAD_monoxygenase"/>
</dbReference>
<protein>
    <submittedName>
        <fullName evidence="5">FAD/NAD-binding domain-containing protein</fullName>
    </submittedName>
</protein>
<dbReference type="PANTHER" id="PTHR46720:SF3">
    <property type="entry name" value="FAD-BINDING DOMAIN-CONTAINING PROTEIN-RELATED"/>
    <property type="match status" value="1"/>
</dbReference>
<name>A0A0H2RP80_9AGAM</name>
<dbReference type="InterPro" id="IPR036188">
    <property type="entry name" value="FAD/NAD-bd_sf"/>
</dbReference>
<dbReference type="InParanoid" id="A0A0H2RP80"/>
<feature type="domain" description="FAD-binding" evidence="4">
    <location>
        <begin position="7"/>
        <end position="210"/>
    </location>
</feature>
<dbReference type="AlphaFoldDB" id="A0A0H2RP80"/>
<accession>A0A0H2RP80</accession>
<evidence type="ECO:0000256" key="1">
    <source>
        <dbReference type="ARBA" id="ARBA00022630"/>
    </source>
</evidence>
<reference evidence="5 6" key="1">
    <citation type="submission" date="2015-04" db="EMBL/GenBank/DDBJ databases">
        <title>Complete genome sequence of Schizopora paradoxa KUC8140, a cosmopolitan wood degrader in East Asia.</title>
        <authorList>
            <consortium name="DOE Joint Genome Institute"/>
            <person name="Min B."/>
            <person name="Park H."/>
            <person name="Jang Y."/>
            <person name="Kim J.-J."/>
            <person name="Kim K.H."/>
            <person name="Pangilinan J."/>
            <person name="Lipzen A."/>
            <person name="Riley R."/>
            <person name="Grigoriev I.V."/>
            <person name="Spatafora J.W."/>
            <person name="Choi I.-G."/>
        </authorList>
    </citation>
    <scope>NUCLEOTIDE SEQUENCE [LARGE SCALE GENOMIC DNA]</scope>
    <source>
        <strain evidence="5 6">KUC8140</strain>
    </source>
</reference>
<sequence length="453" mass="50201">MSSPRFRVAICGGGIGGVTLALVLGKYAGQGIQVDLYDAKGGFAEIGAGISIWKRTWFILKNLGLERAIGEIAVRTPVESPQPSFAFKKSDVKEPTEVFWRMISPYGTITVHRADFLKILIERLPKSYGVHFNKRLEHYTQESDEGPITLHFADGTTSQADMLVGADGNKSPTRQTTYKNLSAEAEKQGDLAEAQRLQFFIRPHWTGTYIYRSLVDTEKLLKICPGHPAATVPLVYIGKDRHVVSYPISRGKLVNFGTFISDVGREGEFIDGPMVVDVSSEETIEPFADWEPEVKALLQCSNKYSRWAICQIRGLPHYVSGRVALLGDAAHAMTTHLGAGAGQAIEDAFVLGQLLADELTTRSKLETVLGVYEEIRLPIGNSYVERSRKTGLAYEFNYTPESVLAAGVDPGSPEGLKLLSTFVYDQWSCHWGYMPDKDWERAKEKLHKVLSHS</sequence>
<dbReference type="GO" id="GO:0071949">
    <property type="term" value="F:FAD binding"/>
    <property type="evidence" value="ECO:0007669"/>
    <property type="project" value="InterPro"/>
</dbReference>
<evidence type="ECO:0000256" key="3">
    <source>
        <dbReference type="ARBA" id="ARBA00023002"/>
    </source>
</evidence>
<keyword evidence="2" id="KW-0274">FAD</keyword>
<dbReference type="PANTHER" id="PTHR46720">
    <property type="entry name" value="HYDROXYLASE, PUTATIVE (AFU_ORTHOLOGUE AFUA_3G01460)-RELATED"/>
    <property type="match status" value="1"/>
</dbReference>
<dbReference type="GO" id="GO:0044550">
    <property type="term" value="P:secondary metabolite biosynthetic process"/>
    <property type="evidence" value="ECO:0007669"/>
    <property type="project" value="TreeGrafter"/>
</dbReference>
<dbReference type="SUPFAM" id="SSF54373">
    <property type="entry name" value="FAD-linked reductases, C-terminal domain"/>
    <property type="match status" value="1"/>
</dbReference>
<organism evidence="5 6">
    <name type="scientific">Schizopora paradoxa</name>
    <dbReference type="NCBI Taxonomy" id="27342"/>
    <lineage>
        <taxon>Eukaryota</taxon>
        <taxon>Fungi</taxon>
        <taxon>Dikarya</taxon>
        <taxon>Basidiomycota</taxon>
        <taxon>Agaricomycotina</taxon>
        <taxon>Agaricomycetes</taxon>
        <taxon>Hymenochaetales</taxon>
        <taxon>Schizoporaceae</taxon>
        <taxon>Schizopora</taxon>
    </lineage>
</organism>
<keyword evidence="3" id="KW-0560">Oxidoreductase</keyword>
<dbReference type="Proteomes" id="UP000053477">
    <property type="component" value="Unassembled WGS sequence"/>
</dbReference>
<evidence type="ECO:0000256" key="2">
    <source>
        <dbReference type="ARBA" id="ARBA00022827"/>
    </source>
</evidence>
<dbReference type="PRINTS" id="PR00420">
    <property type="entry name" value="RNGMNOXGNASE"/>
</dbReference>
<evidence type="ECO:0000313" key="5">
    <source>
        <dbReference type="EMBL" id="KLO11288.1"/>
    </source>
</evidence>
<evidence type="ECO:0000259" key="4">
    <source>
        <dbReference type="Pfam" id="PF01494"/>
    </source>
</evidence>